<keyword evidence="2 4" id="KW-0547">Nucleotide-binding</keyword>
<dbReference type="InterPro" id="IPR019991">
    <property type="entry name" value="GTP-bd_ribosome_bgen"/>
</dbReference>
<feature type="domain" description="CP-type G" evidence="6">
    <location>
        <begin position="14"/>
        <end position="178"/>
    </location>
</feature>
<evidence type="ECO:0000256" key="3">
    <source>
        <dbReference type="ARBA" id="ARBA00023134"/>
    </source>
</evidence>
<dbReference type="RefSeq" id="WP_126809338.1">
    <property type="nucleotide sequence ID" value="NZ_NGKA01000012.1"/>
</dbReference>
<accession>A0A430ASI3</accession>
<sequence>MTIQWFPGHMAKARREVTEKLKFVDIVFELIDARLPISSRNPMLDEIIQHKPRLILLNKADLADPVQTRKWQTFFSTQGYTALSLNSQKGTGIKQIIPASQEILKEKRERQKARGMKEQPIRAMIIGIPNVGKSTLMNRLVKKNVAQTGNRPGITKGQQWLKVGNQLELLDTPGILWPKFEDELIGKKLALTGAIKDTLLHLDDIALFAIDFFNTYYQQQYGKRYQLSAEELQLDKVEQLMLITKKRGFREDYERASEMLVQEIRNGLVGPFTLDRAEEWEAEKFGTDN</sequence>
<evidence type="ECO:0000313" key="7">
    <source>
        <dbReference type="EMBL" id="RSU11013.1"/>
    </source>
</evidence>
<dbReference type="NCBIfam" id="TIGR03596">
    <property type="entry name" value="GTPase_YlqF"/>
    <property type="match status" value="1"/>
</dbReference>
<keyword evidence="8" id="KW-1185">Reference proteome</keyword>
<feature type="binding site" evidence="5">
    <location>
        <position position="174"/>
    </location>
    <ligand>
        <name>GTP</name>
        <dbReference type="ChEBI" id="CHEBI:37565"/>
    </ligand>
</feature>
<evidence type="ECO:0000256" key="2">
    <source>
        <dbReference type="ARBA" id="ARBA00022741"/>
    </source>
</evidence>
<dbReference type="InterPro" id="IPR030378">
    <property type="entry name" value="G_CP_dom"/>
</dbReference>
<dbReference type="PANTHER" id="PTHR45782:SF4">
    <property type="entry name" value="MITOCHONDRIAL RIBOSOME-ASSOCIATED GTPASE 1"/>
    <property type="match status" value="1"/>
</dbReference>
<feature type="binding site" evidence="5">
    <location>
        <begin position="86"/>
        <end position="87"/>
    </location>
    <ligand>
        <name>GTP</name>
        <dbReference type="ChEBI" id="CHEBI:37565"/>
    </ligand>
</feature>
<comment type="function">
    <text evidence="4">Required for a late step of 50S ribosomal subunit assembly. Has GTPase activity.</text>
</comment>
<reference evidence="7 8" key="1">
    <citation type="submission" date="2017-05" db="EMBL/GenBank/DDBJ databases">
        <title>Vagococcus spp. assemblies.</title>
        <authorList>
            <person name="Gulvik C.A."/>
        </authorList>
    </citation>
    <scope>NUCLEOTIDE SEQUENCE [LARGE SCALE GENOMIC DNA]</scope>
    <source>
        <strain evidence="7 8">CCUG 51432</strain>
    </source>
</reference>
<dbReference type="PIRSF" id="PIRSF006230">
    <property type="entry name" value="MG442"/>
    <property type="match status" value="1"/>
</dbReference>
<dbReference type="Proteomes" id="UP000287605">
    <property type="component" value="Unassembled WGS sequence"/>
</dbReference>
<evidence type="ECO:0000313" key="8">
    <source>
        <dbReference type="Proteomes" id="UP000287605"/>
    </source>
</evidence>
<dbReference type="OrthoDB" id="9779790at2"/>
<evidence type="ECO:0000256" key="1">
    <source>
        <dbReference type="ARBA" id="ARBA00014898"/>
    </source>
</evidence>
<dbReference type="GO" id="GO:0005525">
    <property type="term" value="F:GTP binding"/>
    <property type="evidence" value="ECO:0007669"/>
    <property type="project" value="UniProtKB-KW"/>
</dbReference>
<protein>
    <recommendedName>
        <fullName evidence="1 4">Ribosome biogenesis GTPase A</fullName>
    </recommendedName>
</protein>
<dbReference type="InterPro" id="IPR006073">
    <property type="entry name" value="GTP-bd"/>
</dbReference>
<dbReference type="Gene3D" id="1.10.1580.10">
    <property type="match status" value="1"/>
</dbReference>
<dbReference type="GO" id="GO:0006412">
    <property type="term" value="P:translation"/>
    <property type="evidence" value="ECO:0007669"/>
    <property type="project" value="TreeGrafter"/>
</dbReference>
<proteinExistence type="inferred from homology"/>
<dbReference type="Gene3D" id="3.40.50.300">
    <property type="entry name" value="P-loop containing nucleotide triphosphate hydrolases"/>
    <property type="match status" value="1"/>
</dbReference>
<keyword evidence="3 4" id="KW-0342">GTP-binding</keyword>
<name>A0A430ASI3_9ENTE</name>
<dbReference type="AlphaFoldDB" id="A0A430ASI3"/>
<comment type="similarity">
    <text evidence="4">Belongs to the TRAFAC class YlqF/YawG GTPase family. MTG1 subfamily.</text>
</comment>
<dbReference type="PANTHER" id="PTHR45782">
    <property type="entry name" value="MITOCHONDRIAL RIBOSOME-ASSOCIATED GTPASE 1"/>
    <property type="match status" value="1"/>
</dbReference>
<evidence type="ECO:0000256" key="4">
    <source>
        <dbReference type="PIRNR" id="PIRNR006230"/>
    </source>
</evidence>
<dbReference type="InterPro" id="IPR027417">
    <property type="entry name" value="P-loop_NTPase"/>
</dbReference>
<comment type="subcellular location">
    <subcellularLocation>
        <location evidence="4">Cytoplasm</location>
    </subcellularLocation>
</comment>
<dbReference type="SUPFAM" id="SSF52540">
    <property type="entry name" value="P-loop containing nucleoside triphosphate hydrolases"/>
    <property type="match status" value="1"/>
</dbReference>
<keyword evidence="4" id="KW-0963">Cytoplasm</keyword>
<dbReference type="Pfam" id="PF01926">
    <property type="entry name" value="MMR_HSR1"/>
    <property type="match status" value="1"/>
</dbReference>
<dbReference type="FunFam" id="3.40.50.300:FF:000590">
    <property type="entry name" value="Ribosome biogenesis GTPase A"/>
    <property type="match status" value="1"/>
</dbReference>
<dbReference type="CDD" id="cd01856">
    <property type="entry name" value="YlqF"/>
    <property type="match status" value="1"/>
</dbReference>
<dbReference type="InterPro" id="IPR023179">
    <property type="entry name" value="GTP-bd_ortho_bundle_sf"/>
</dbReference>
<comment type="caution">
    <text evidence="7">The sequence shown here is derived from an EMBL/GenBank/DDBJ whole genome shotgun (WGS) entry which is preliminary data.</text>
</comment>
<dbReference type="GO" id="GO:0005737">
    <property type="term" value="C:cytoplasm"/>
    <property type="evidence" value="ECO:0007669"/>
    <property type="project" value="UniProtKB-SubCell"/>
</dbReference>
<feature type="binding site" evidence="5">
    <location>
        <begin position="130"/>
        <end position="135"/>
    </location>
    <ligand>
        <name>GTP</name>
        <dbReference type="ChEBI" id="CHEBI:37565"/>
    </ligand>
</feature>
<gene>
    <name evidence="7" type="ORF">CBF29_08610</name>
</gene>
<feature type="binding site" evidence="5">
    <location>
        <begin position="58"/>
        <end position="61"/>
    </location>
    <ligand>
        <name>GTP</name>
        <dbReference type="ChEBI" id="CHEBI:37565"/>
    </ligand>
</feature>
<dbReference type="PROSITE" id="PS51721">
    <property type="entry name" value="G_CP"/>
    <property type="match status" value="1"/>
</dbReference>
<dbReference type="EMBL" id="NGKA01000012">
    <property type="protein sequence ID" value="RSU11013.1"/>
    <property type="molecule type" value="Genomic_DNA"/>
</dbReference>
<evidence type="ECO:0000256" key="5">
    <source>
        <dbReference type="PIRSR" id="PIRSR006230-1"/>
    </source>
</evidence>
<evidence type="ECO:0000259" key="6">
    <source>
        <dbReference type="PROSITE" id="PS51721"/>
    </source>
</evidence>
<dbReference type="InterPro" id="IPR016478">
    <property type="entry name" value="GTPase_MTG1"/>
</dbReference>
<dbReference type="GO" id="GO:0003924">
    <property type="term" value="F:GTPase activity"/>
    <property type="evidence" value="ECO:0007669"/>
    <property type="project" value="TreeGrafter"/>
</dbReference>
<organism evidence="7 8">
    <name type="scientific">Vagococcus elongatus</name>
    <dbReference type="NCBI Taxonomy" id="180344"/>
    <lineage>
        <taxon>Bacteria</taxon>
        <taxon>Bacillati</taxon>
        <taxon>Bacillota</taxon>
        <taxon>Bacilli</taxon>
        <taxon>Lactobacillales</taxon>
        <taxon>Enterococcaceae</taxon>
        <taxon>Vagococcus</taxon>
    </lineage>
</organism>